<dbReference type="RefSeq" id="WP_011265010.1">
    <property type="nucleotide sequence ID" value="NC_006908.1"/>
</dbReference>
<name>Q6KHF4_MYCM1</name>
<gene>
    <name evidence="2" type="ordered locus">MMOB4900</name>
</gene>
<dbReference type="NCBIfam" id="NF045955">
    <property type="entry name" value="MHO_4530_fam"/>
    <property type="match status" value="1"/>
</dbReference>
<evidence type="ECO:0000313" key="3">
    <source>
        <dbReference type="Proteomes" id="UP000009072"/>
    </source>
</evidence>
<dbReference type="EMBL" id="AE017308">
    <property type="protein sequence ID" value="AAT27976.1"/>
    <property type="molecule type" value="Genomic_DNA"/>
</dbReference>
<protein>
    <submittedName>
        <fullName evidence="2">Expressed protein</fullName>
    </submittedName>
</protein>
<organism evidence="2 3">
    <name type="scientific">Mycoplasma mobile (strain ATCC 43663 / 163K / NCTC 11711)</name>
    <name type="common">Mesomycoplasma mobile</name>
    <dbReference type="NCBI Taxonomy" id="267748"/>
    <lineage>
        <taxon>Bacteria</taxon>
        <taxon>Bacillati</taxon>
        <taxon>Mycoplasmatota</taxon>
        <taxon>Mycoplasmoidales</taxon>
        <taxon>Metamycoplasmataceae</taxon>
        <taxon>Mesomycoplasma</taxon>
    </lineage>
</organism>
<dbReference type="eggNOG" id="ENOG5031ZMM">
    <property type="taxonomic scope" value="Bacteria"/>
</dbReference>
<feature type="transmembrane region" description="Helical" evidence="1">
    <location>
        <begin position="6"/>
        <end position="29"/>
    </location>
</feature>
<dbReference type="HOGENOM" id="CLU_525632_0_0_14"/>
<proteinExistence type="predicted"/>
<dbReference type="Proteomes" id="UP000009072">
    <property type="component" value="Chromosome"/>
</dbReference>
<keyword evidence="1" id="KW-0812">Transmembrane</keyword>
<dbReference type="OrthoDB" id="394965at2"/>
<keyword evidence="1" id="KW-1133">Transmembrane helix</keyword>
<keyword evidence="3" id="KW-1185">Reference proteome</keyword>
<evidence type="ECO:0000313" key="2">
    <source>
        <dbReference type="EMBL" id="AAT27976.1"/>
    </source>
</evidence>
<reference evidence="2 3" key="1">
    <citation type="journal article" date="2004" name="Genome Res.">
        <title>The complete genome and proteome of Mycoplasma mobile.</title>
        <authorList>
            <person name="Jaffe J.D."/>
            <person name="Stange-Thomann N."/>
            <person name="Smith C."/>
            <person name="DeCaprio D."/>
            <person name="Fisher S."/>
            <person name="Butler J."/>
            <person name="Calvo S."/>
            <person name="Elkins T."/>
            <person name="FitzGerald M.G."/>
            <person name="Hafez N."/>
            <person name="Kodira C.D."/>
            <person name="Major J."/>
            <person name="Wang S."/>
            <person name="Wilkinson J."/>
            <person name="Nicol R."/>
            <person name="Nusbaum C."/>
            <person name="Birren B."/>
            <person name="Berg H.C."/>
            <person name="Church G.M."/>
        </authorList>
    </citation>
    <scope>NUCLEOTIDE SEQUENCE [LARGE SCALE GENOMIC DNA]</scope>
    <source>
        <strain evidence="3">ATCC 43663 / 163K / NCTC 11711</strain>
    </source>
</reference>
<sequence>MLSIVFISIFASISILIVISLLIAFIVLFEKKKNLENHSRNVLSFVFDREKRRIRLVDLIPLIRHDIVLPLPRNILSGFWIPIREFENFFKLNKDEIFITKLNNLNINNNISDLKVNLENIFVPTNKNQNIFGDFKLIYEDESTIHCILSYKIIEKEHNKSIVFTSKEELLKKDLKYAVFFGFNVEKNHLDFSKSLIRSLVKMLHFQKFYLFQSRSVVVIVFESSKLKRLERKERAFLDLYEKKGKRVFFLDYFFHGLGYVEAKSIKTEEDINKVLRRLQFSITESIRSKEIFGFKLRDVNFSKFNLFKKNILDFYLDVQNKKVSFKYLNISKMNSKNSEISKIIVPKLNNEEGMTEILLNENNRNIVLDAFFEKFFLENNLFENTFYFLNDYQLVKHYEKLKLNRNIFILKKIDIKNFNEISNIFTELEKEDVRYGIYVEEIDPALFSLINTINPKYLFISEKIATKLGVSENIFGLLDLANVAKKRGIVLVYENPDFNINEKQKKSISLKYYYTWN</sequence>
<dbReference type="KEGG" id="mmo:MMOB4900"/>
<dbReference type="AlphaFoldDB" id="Q6KHF4"/>
<evidence type="ECO:0000256" key="1">
    <source>
        <dbReference type="SAM" id="Phobius"/>
    </source>
</evidence>
<keyword evidence="1" id="KW-0472">Membrane</keyword>
<accession>Q6KHF4</accession>
<dbReference type="STRING" id="267748.MMOB4900"/>